<evidence type="ECO:0000313" key="1">
    <source>
        <dbReference type="EMBL" id="KAH3837659.1"/>
    </source>
</evidence>
<name>A0A9D4QNM7_DREPO</name>
<reference evidence="1" key="1">
    <citation type="journal article" date="2019" name="bioRxiv">
        <title>The Genome of the Zebra Mussel, Dreissena polymorpha: A Resource for Invasive Species Research.</title>
        <authorList>
            <person name="McCartney M.A."/>
            <person name="Auch B."/>
            <person name="Kono T."/>
            <person name="Mallez S."/>
            <person name="Zhang Y."/>
            <person name="Obille A."/>
            <person name="Becker A."/>
            <person name="Abrahante J.E."/>
            <person name="Garbe J."/>
            <person name="Badalamenti J.P."/>
            <person name="Herman A."/>
            <person name="Mangelson H."/>
            <person name="Liachko I."/>
            <person name="Sullivan S."/>
            <person name="Sone E.D."/>
            <person name="Koren S."/>
            <person name="Silverstein K.A.T."/>
            <person name="Beckman K.B."/>
            <person name="Gohl D.M."/>
        </authorList>
    </citation>
    <scope>NUCLEOTIDE SEQUENCE</scope>
    <source>
        <strain evidence="1">Duluth1</strain>
        <tissue evidence="1">Whole animal</tissue>
    </source>
</reference>
<gene>
    <name evidence="1" type="ORF">DPMN_111060</name>
</gene>
<keyword evidence="2" id="KW-1185">Reference proteome</keyword>
<sequence>MSDSSVDIESFELLEDISMPILSPLLPQQQNSGMNVTIETNRSTMELVEL</sequence>
<accession>A0A9D4QNM7</accession>
<dbReference type="Proteomes" id="UP000828390">
    <property type="component" value="Unassembled WGS sequence"/>
</dbReference>
<organism evidence="1 2">
    <name type="scientific">Dreissena polymorpha</name>
    <name type="common">Zebra mussel</name>
    <name type="synonym">Mytilus polymorpha</name>
    <dbReference type="NCBI Taxonomy" id="45954"/>
    <lineage>
        <taxon>Eukaryota</taxon>
        <taxon>Metazoa</taxon>
        <taxon>Spiralia</taxon>
        <taxon>Lophotrochozoa</taxon>
        <taxon>Mollusca</taxon>
        <taxon>Bivalvia</taxon>
        <taxon>Autobranchia</taxon>
        <taxon>Heteroconchia</taxon>
        <taxon>Euheterodonta</taxon>
        <taxon>Imparidentia</taxon>
        <taxon>Neoheterodontei</taxon>
        <taxon>Myida</taxon>
        <taxon>Dreissenoidea</taxon>
        <taxon>Dreissenidae</taxon>
        <taxon>Dreissena</taxon>
    </lineage>
</organism>
<comment type="caution">
    <text evidence="1">The sequence shown here is derived from an EMBL/GenBank/DDBJ whole genome shotgun (WGS) entry which is preliminary data.</text>
</comment>
<dbReference type="AlphaFoldDB" id="A0A9D4QNM7"/>
<dbReference type="EMBL" id="JAIWYP010000004">
    <property type="protein sequence ID" value="KAH3837659.1"/>
    <property type="molecule type" value="Genomic_DNA"/>
</dbReference>
<protein>
    <submittedName>
        <fullName evidence="1">Uncharacterized protein</fullName>
    </submittedName>
</protein>
<reference evidence="1" key="2">
    <citation type="submission" date="2020-11" db="EMBL/GenBank/DDBJ databases">
        <authorList>
            <person name="McCartney M.A."/>
            <person name="Auch B."/>
            <person name="Kono T."/>
            <person name="Mallez S."/>
            <person name="Becker A."/>
            <person name="Gohl D.M."/>
            <person name="Silverstein K.A.T."/>
            <person name="Koren S."/>
            <person name="Bechman K.B."/>
            <person name="Herman A."/>
            <person name="Abrahante J.E."/>
            <person name="Garbe J."/>
        </authorList>
    </citation>
    <scope>NUCLEOTIDE SEQUENCE</scope>
    <source>
        <strain evidence="1">Duluth1</strain>
        <tissue evidence="1">Whole animal</tissue>
    </source>
</reference>
<evidence type="ECO:0000313" key="2">
    <source>
        <dbReference type="Proteomes" id="UP000828390"/>
    </source>
</evidence>
<proteinExistence type="predicted"/>